<evidence type="ECO:0000313" key="2">
    <source>
        <dbReference type="EMBL" id="PXF39384.1"/>
    </source>
</evidence>
<reference evidence="2 3" key="1">
    <citation type="journal article" date="2018" name="Mol. Biol. Evol.">
        <title>Analysis of the draft genome of the red seaweed Gracilariopsis chorda provides insights into genome size evolution in Rhodophyta.</title>
        <authorList>
            <person name="Lee J."/>
            <person name="Yang E.C."/>
            <person name="Graf L."/>
            <person name="Yang J.H."/>
            <person name="Qiu H."/>
            <person name="Zel Zion U."/>
            <person name="Chan C.X."/>
            <person name="Stephens T.G."/>
            <person name="Weber A.P.M."/>
            <person name="Boo G.H."/>
            <person name="Boo S.M."/>
            <person name="Kim K.M."/>
            <person name="Shin Y."/>
            <person name="Jung M."/>
            <person name="Lee S.J."/>
            <person name="Yim H.S."/>
            <person name="Lee J.H."/>
            <person name="Bhattacharya D."/>
            <person name="Yoon H.S."/>
        </authorList>
    </citation>
    <scope>NUCLEOTIDE SEQUENCE [LARGE SCALE GENOMIC DNA]</scope>
    <source>
        <strain evidence="2 3">SKKU-2015</strain>
        <tissue evidence="2">Whole body</tissue>
    </source>
</reference>
<dbReference type="Proteomes" id="UP000247409">
    <property type="component" value="Unassembled WGS sequence"/>
</dbReference>
<comment type="caution">
    <text evidence="2">The sequence shown here is derived from an EMBL/GenBank/DDBJ whole genome shotgun (WGS) entry which is preliminary data.</text>
</comment>
<sequence>MISSLHIFILSVLVLTCGIYGQETGLAINQGVTYEWCEVKGDTGLCRFAFKDLYGTFDHVKWGSGNFSLKGSHSGSFTPRIVWKSPEYFDSEIGRVKSVDRKRDVFTCEPEYFNNGSYYEHRCTYLNIPGRLFNAVRIRVPVALAYPAAVSTR</sequence>
<keyword evidence="1" id="KW-0732">Signal</keyword>
<feature type="chain" id="PRO_5016077151" evidence="1">
    <location>
        <begin position="22"/>
        <end position="153"/>
    </location>
</feature>
<accession>A0A2V3IB93</accession>
<name>A0A2V3IB93_9FLOR</name>
<dbReference type="AlphaFoldDB" id="A0A2V3IB93"/>
<gene>
    <name evidence="2" type="ORF">BWQ96_10937</name>
</gene>
<evidence type="ECO:0000256" key="1">
    <source>
        <dbReference type="SAM" id="SignalP"/>
    </source>
</evidence>
<keyword evidence="3" id="KW-1185">Reference proteome</keyword>
<feature type="signal peptide" evidence="1">
    <location>
        <begin position="1"/>
        <end position="21"/>
    </location>
</feature>
<protein>
    <submittedName>
        <fullName evidence="2">Uncharacterized protein</fullName>
    </submittedName>
</protein>
<dbReference type="EMBL" id="NBIV01001185">
    <property type="protein sequence ID" value="PXF39384.1"/>
    <property type="molecule type" value="Genomic_DNA"/>
</dbReference>
<organism evidence="2 3">
    <name type="scientific">Gracilariopsis chorda</name>
    <dbReference type="NCBI Taxonomy" id="448386"/>
    <lineage>
        <taxon>Eukaryota</taxon>
        <taxon>Rhodophyta</taxon>
        <taxon>Florideophyceae</taxon>
        <taxon>Rhodymeniophycidae</taxon>
        <taxon>Gracilariales</taxon>
        <taxon>Gracilariaceae</taxon>
        <taxon>Gracilariopsis</taxon>
    </lineage>
</organism>
<evidence type="ECO:0000313" key="3">
    <source>
        <dbReference type="Proteomes" id="UP000247409"/>
    </source>
</evidence>
<proteinExistence type="predicted"/>